<organism evidence="1 2">
    <name type="scientific">Parelaphostrongylus tenuis</name>
    <name type="common">Meningeal worm</name>
    <dbReference type="NCBI Taxonomy" id="148309"/>
    <lineage>
        <taxon>Eukaryota</taxon>
        <taxon>Metazoa</taxon>
        <taxon>Ecdysozoa</taxon>
        <taxon>Nematoda</taxon>
        <taxon>Chromadorea</taxon>
        <taxon>Rhabditida</taxon>
        <taxon>Rhabditina</taxon>
        <taxon>Rhabditomorpha</taxon>
        <taxon>Strongyloidea</taxon>
        <taxon>Metastrongylidae</taxon>
        <taxon>Parelaphostrongylus</taxon>
    </lineage>
</organism>
<name>A0AAD5MZI9_PARTN</name>
<reference evidence="1" key="1">
    <citation type="submission" date="2021-06" db="EMBL/GenBank/DDBJ databases">
        <title>Parelaphostrongylus tenuis whole genome reference sequence.</title>
        <authorList>
            <person name="Garwood T.J."/>
            <person name="Larsen P.A."/>
            <person name="Fountain-Jones N.M."/>
            <person name="Garbe J.R."/>
            <person name="Macchietto M.G."/>
            <person name="Kania S.A."/>
            <person name="Gerhold R.W."/>
            <person name="Richards J.E."/>
            <person name="Wolf T.M."/>
        </authorList>
    </citation>
    <scope>NUCLEOTIDE SEQUENCE</scope>
    <source>
        <strain evidence="1">MNPRO001-30</strain>
        <tissue evidence="1">Meninges</tissue>
    </source>
</reference>
<dbReference type="Proteomes" id="UP001196413">
    <property type="component" value="Unassembled WGS sequence"/>
</dbReference>
<dbReference type="EMBL" id="JAHQIW010002865">
    <property type="protein sequence ID" value="KAJ1356689.1"/>
    <property type="molecule type" value="Genomic_DNA"/>
</dbReference>
<proteinExistence type="predicted"/>
<protein>
    <submittedName>
        <fullName evidence="1">Uncharacterized protein</fullName>
    </submittedName>
</protein>
<keyword evidence="2" id="KW-1185">Reference proteome</keyword>
<comment type="caution">
    <text evidence="1">The sequence shown here is derived from an EMBL/GenBank/DDBJ whole genome shotgun (WGS) entry which is preliminary data.</text>
</comment>
<evidence type="ECO:0000313" key="2">
    <source>
        <dbReference type="Proteomes" id="UP001196413"/>
    </source>
</evidence>
<dbReference type="AlphaFoldDB" id="A0AAD5MZI9"/>
<gene>
    <name evidence="1" type="ORF">KIN20_014429</name>
</gene>
<accession>A0AAD5MZI9</accession>
<sequence length="54" mass="5510">MRPAASRSAQVTVGIVAVEDVLQTSIGFSLSGGAIGVAMDRMQAEGINSGIDFK</sequence>
<evidence type="ECO:0000313" key="1">
    <source>
        <dbReference type="EMBL" id="KAJ1356689.1"/>
    </source>
</evidence>